<dbReference type="InterPro" id="IPR016215">
    <property type="entry name" value="NTA_MOA"/>
</dbReference>
<evidence type="ECO:0000256" key="5">
    <source>
        <dbReference type="ARBA" id="ARBA00033748"/>
    </source>
</evidence>
<dbReference type="NCBIfam" id="TIGR03860">
    <property type="entry name" value="FMN_nitrolo"/>
    <property type="match status" value="1"/>
</dbReference>
<dbReference type="PANTHER" id="PTHR30011:SF16">
    <property type="entry name" value="C2H2 FINGER DOMAIN TRANSCRIPTION FACTOR (EUROFUNG)-RELATED"/>
    <property type="match status" value="1"/>
</dbReference>
<evidence type="ECO:0000259" key="7">
    <source>
        <dbReference type="Pfam" id="PF00296"/>
    </source>
</evidence>
<dbReference type="EC" id="1.14.-.-" evidence="8"/>
<evidence type="ECO:0000256" key="3">
    <source>
        <dbReference type="ARBA" id="ARBA00023002"/>
    </source>
</evidence>
<comment type="similarity">
    <text evidence="5">Belongs to the NtaA/SnaA/DszA monooxygenase family.</text>
</comment>
<gene>
    <name evidence="8" type="ORF">ACFPZN_02575</name>
</gene>
<keyword evidence="2" id="KW-0288">FMN</keyword>
<reference evidence="9" key="1">
    <citation type="journal article" date="2019" name="Int. J. Syst. Evol. Microbiol.">
        <title>The Global Catalogue of Microorganisms (GCM) 10K type strain sequencing project: providing services to taxonomists for standard genome sequencing and annotation.</title>
        <authorList>
            <consortium name="The Broad Institute Genomics Platform"/>
            <consortium name="The Broad Institute Genome Sequencing Center for Infectious Disease"/>
            <person name="Wu L."/>
            <person name="Ma J."/>
        </authorList>
    </citation>
    <scope>NUCLEOTIDE SEQUENCE [LARGE SCALE GENOMIC DNA]</scope>
    <source>
        <strain evidence="9">KCTC 42087</strain>
    </source>
</reference>
<evidence type="ECO:0000256" key="1">
    <source>
        <dbReference type="ARBA" id="ARBA00022630"/>
    </source>
</evidence>
<feature type="compositionally biased region" description="Basic residues" evidence="6">
    <location>
        <begin position="359"/>
        <end position="382"/>
    </location>
</feature>
<dbReference type="InterPro" id="IPR036661">
    <property type="entry name" value="Luciferase-like_sf"/>
</dbReference>
<proteinExistence type="inferred from homology"/>
<evidence type="ECO:0000256" key="6">
    <source>
        <dbReference type="SAM" id="MobiDB-lite"/>
    </source>
</evidence>
<dbReference type="InterPro" id="IPR051260">
    <property type="entry name" value="Diverse_substr_monoxygenases"/>
</dbReference>
<feature type="compositionally biased region" description="Low complexity" evidence="6">
    <location>
        <begin position="460"/>
        <end position="473"/>
    </location>
</feature>
<dbReference type="GO" id="GO:0004497">
    <property type="term" value="F:monooxygenase activity"/>
    <property type="evidence" value="ECO:0007669"/>
    <property type="project" value="UniProtKB-KW"/>
</dbReference>
<accession>A0ABW0ZPZ8</accession>
<dbReference type="Proteomes" id="UP001596074">
    <property type="component" value="Unassembled WGS sequence"/>
</dbReference>
<sequence>MTQPDPLILSAFTMSTVSHGNAGLWRHPDDRTAGYTELAYWQDLARRLDAGGFDLLFIADAVGQLDVYGGSAREALARAVQTPVTDPLLAVSAMAAVTEHLGFGVTVSTTYEYPYLLARKLSTLDHLTGGRIGWNIVTSLLDSAARNILARDRQIAHDERYAIAQEFLEVAYKLWEGSWEDGAVLRDREGGIFTDPDKVHAIGHSGRYFSVPGAHLVEPSPQRTPLLLQAGTSPAGREFAARNAELVFVADPRPEVLRRNVDDIRSRAAGHGRRPEHVKFITSVTVVVDDTDRAAEAKARDLRRFRDTRGGLVLLSALSGVDWSEHDLDRPIEEFRHRRQPLGAGLRRRPGRPEAAHAARLRGRAQRVRRRGARRRRGHGRGRAGGVRGQDRCRRLQLRLPGDAGQLRRPGRASDPRAGEAGPGARAGRRGAAHRPRRAVRHGPRPARRPSGHRLPPSCAAPAPGPRSNAPRSRGPPRPPARRSTPRPCGSTCAAAPTRPSSITTRSARPRCRGSTRTSTRSRSSMAGTVQHTFKHRS</sequence>
<evidence type="ECO:0000313" key="8">
    <source>
        <dbReference type="EMBL" id="MFC5744493.1"/>
    </source>
</evidence>
<keyword evidence="1" id="KW-0285">Flavoprotein</keyword>
<dbReference type="SUPFAM" id="SSF51679">
    <property type="entry name" value="Bacterial luciferase-like"/>
    <property type="match status" value="1"/>
</dbReference>
<organism evidence="8 9">
    <name type="scientific">Actinomadura rugatobispora</name>
    <dbReference type="NCBI Taxonomy" id="1994"/>
    <lineage>
        <taxon>Bacteria</taxon>
        <taxon>Bacillati</taxon>
        <taxon>Actinomycetota</taxon>
        <taxon>Actinomycetes</taxon>
        <taxon>Streptosporangiales</taxon>
        <taxon>Thermomonosporaceae</taxon>
        <taxon>Actinomadura</taxon>
    </lineage>
</organism>
<feature type="compositionally biased region" description="Basic residues" evidence="6">
    <location>
        <begin position="427"/>
        <end position="452"/>
    </location>
</feature>
<dbReference type="EMBL" id="JBHSON010000003">
    <property type="protein sequence ID" value="MFC5744493.1"/>
    <property type="molecule type" value="Genomic_DNA"/>
</dbReference>
<feature type="domain" description="Luciferase-like" evidence="7">
    <location>
        <begin position="25"/>
        <end position="335"/>
    </location>
</feature>
<comment type="caution">
    <text evidence="8">The sequence shown here is derived from an EMBL/GenBank/DDBJ whole genome shotgun (WGS) entry which is preliminary data.</text>
</comment>
<name>A0ABW0ZPZ8_9ACTN</name>
<evidence type="ECO:0000313" key="9">
    <source>
        <dbReference type="Proteomes" id="UP001596074"/>
    </source>
</evidence>
<dbReference type="PANTHER" id="PTHR30011">
    <property type="entry name" value="ALKANESULFONATE MONOOXYGENASE-RELATED"/>
    <property type="match status" value="1"/>
</dbReference>
<keyword evidence="4 8" id="KW-0503">Monooxygenase</keyword>
<protein>
    <submittedName>
        <fullName evidence="8">NtaA/DmoA family FMN-dependent monooxygenase</fullName>
        <ecNumber evidence="8">1.14.-.-</ecNumber>
    </submittedName>
</protein>
<dbReference type="Gene3D" id="3.20.20.30">
    <property type="entry name" value="Luciferase-like domain"/>
    <property type="match status" value="1"/>
</dbReference>
<dbReference type="Pfam" id="PF00296">
    <property type="entry name" value="Bac_luciferase"/>
    <property type="match status" value="1"/>
</dbReference>
<evidence type="ECO:0000256" key="4">
    <source>
        <dbReference type="ARBA" id="ARBA00023033"/>
    </source>
</evidence>
<keyword evidence="9" id="KW-1185">Reference proteome</keyword>
<dbReference type="InterPro" id="IPR011251">
    <property type="entry name" value="Luciferase-like_dom"/>
</dbReference>
<evidence type="ECO:0000256" key="2">
    <source>
        <dbReference type="ARBA" id="ARBA00022643"/>
    </source>
</evidence>
<feature type="region of interest" description="Disordered" evidence="6">
    <location>
        <begin position="339"/>
        <end position="538"/>
    </location>
</feature>
<keyword evidence="3 8" id="KW-0560">Oxidoreductase</keyword>
<feature type="compositionally biased region" description="Low complexity" evidence="6">
    <location>
        <begin position="515"/>
        <end position="525"/>
    </location>
</feature>
<dbReference type="RefSeq" id="WP_378279710.1">
    <property type="nucleotide sequence ID" value="NZ_JBHSON010000003.1"/>
</dbReference>